<dbReference type="EMBL" id="CZQE01000386">
    <property type="protein sequence ID" value="CUS46700.1"/>
    <property type="molecule type" value="Genomic_DNA"/>
</dbReference>
<name>A0A160TMR9_9ZZZZ</name>
<feature type="domain" description="Spore coat protein U/FanG" evidence="1">
    <location>
        <begin position="23"/>
        <end position="161"/>
    </location>
</feature>
<dbReference type="InterPro" id="IPR007893">
    <property type="entry name" value="Spore_coat_U/FanG"/>
</dbReference>
<reference evidence="2" key="1">
    <citation type="submission" date="2015-10" db="EMBL/GenBank/DDBJ databases">
        <authorList>
            <person name="Gilbert D.G."/>
        </authorList>
    </citation>
    <scope>NUCLEOTIDE SEQUENCE</scope>
</reference>
<proteinExistence type="predicted"/>
<organism evidence="2">
    <name type="scientific">hydrothermal vent metagenome</name>
    <dbReference type="NCBI Taxonomy" id="652676"/>
    <lineage>
        <taxon>unclassified sequences</taxon>
        <taxon>metagenomes</taxon>
        <taxon>ecological metagenomes</taxon>
    </lineage>
</organism>
<protein>
    <submittedName>
        <fullName evidence="2">Sigma-fimbriae tip adhesin</fullName>
    </submittedName>
</protein>
<accession>A0A160TMR9</accession>
<dbReference type="Pfam" id="PF05229">
    <property type="entry name" value="SCPU"/>
    <property type="match status" value="1"/>
</dbReference>
<evidence type="ECO:0000259" key="1">
    <source>
        <dbReference type="Pfam" id="PF05229"/>
    </source>
</evidence>
<evidence type="ECO:0000313" key="2">
    <source>
        <dbReference type="EMBL" id="CUS46700.1"/>
    </source>
</evidence>
<dbReference type="AlphaFoldDB" id="A0A160TMR9"/>
<gene>
    <name evidence="2" type="ORF">MGWOODY_Smn2174</name>
</gene>
<sequence>MRTVSASLKYVASAIAVWLALLAAPALACTLSPSVTTTLGTYSPAAVKAGVVPALQTRAGIVCPTSVLVLLGSNYIRAKFTSQNNFKLKLSGGTATANYIASADPAGTYRFAQGATLDYMQNNLLNLLGLLGGSSADLPFYVTPSSTGVLAPGTYTDTITIHWDWNLCPGIGALGLCIGIPDTGSGDTTITVTLVVSPLNVVTTISTLTTWDGTNGTSRPKTIPGSRRRLTAAVSNPDIVPLDTGTLAIIVPTPAGSLVALDGDGTSSGTVFSLTEGSPASTVTLRYGGPSDGTDDVDFSSDGAISWTYTPIAGNAASEGAVTHVRIRPEGAMAKQSSFSVSLPYLLK</sequence>